<dbReference type="InterPro" id="IPR018303">
    <property type="entry name" value="ATPase_P-typ_P_site"/>
</dbReference>
<accession>A0A0M0K2U4</accession>
<dbReference type="OrthoDB" id="116380at2759"/>
<dbReference type="GO" id="GO:0016020">
    <property type="term" value="C:membrane"/>
    <property type="evidence" value="ECO:0007669"/>
    <property type="project" value="UniProtKB-SubCell"/>
</dbReference>
<organism evidence="7 8">
    <name type="scientific">Chrysochromulina tobinii</name>
    <dbReference type="NCBI Taxonomy" id="1460289"/>
    <lineage>
        <taxon>Eukaryota</taxon>
        <taxon>Haptista</taxon>
        <taxon>Haptophyta</taxon>
        <taxon>Prymnesiophyceae</taxon>
        <taxon>Prymnesiales</taxon>
        <taxon>Chrysochromulinaceae</taxon>
        <taxon>Chrysochromulina</taxon>
    </lineage>
</organism>
<dbReference type="InterPro" id="IPR023299">
    <property type="entry name" value="ATPase_P-typ_cyto_dom_N"/>
</dbReference>
<evidence type="ECO:0000256" key="3">
    <source>
        <dbReference type="ARBA" id="ARBA00022989"/>
    </source>
</evidence>
<reference evidence="8" key="1">
    <citation type="journal article" date="2015" name="PLoS Genet.">
        <title>Genome Sequence and Transcriptome Analyses of Chrysochromulina tobin: Metabolic Tools for Enhanced Algal Fitness in the Prominent Order Prymnesiales (Haptophyceae).</title>
        <authorList>
            <person name="Hovde B.T."/>
            <person name="Deodato C.R."/>
            <person name="Hunsperger H.M."/>
            <person name="Ryken S.A."/>
            <person name="Yost W."/>
            <person name="Jha R.K."/>
            <person name="Patterson J."/>
            <person name="Monnat R.J. Jr."/>
            <person name="Barlow S.B."/>
            <person name="Starkenburg S.R."/>
            <person name="Cattolico R.A."/>
        </authorList>
    </citation>
    <scope>NUCLEOTIDE SEQUENCE</scope>
    <source>
        <strain evidence="8">CCMP291</strain>
    </source>
</reference>
<evidence type="ECO:0000259" key="6">
    <source>
        <dbReference type="Pfam" id="PF00122"/>
    </source>
</evidence>
<comment type="caution">
    <text evidence="7">The sequence shown here is derived from an EMBL/GenBank/DDBJ whole genome shotgun (WGS) entry which is preliminary data.</text>
</comment>
<keyword evidence="2 5" id="KW-0812">Transmembrane</keyword>
<keyword evidence="4 5" id="KW-0472">Membrane</keyword>
<dbReference type="SUPFAM" id="SSF56784">
    <property type="entry name" value="HAD-like"/>
    <property type="match status" value="1"/>
</dbReference>
<dbReference type="Gene3D" id="3.40.1110.10">
    <property type="entry name" value="Calcium-transporting ATPase, cytoplasmic domain N"/>
    <property type="match status" value="1"/>
</dbReference>
<dbReference type="InterPro" id="IPR001757">
    <property type="entry name" value="P_typ_ATPase"/>
</dbReference>
<dbReference type="Pfam" id="PF00702">
    <property type="entry name" value="Hydrolase"/>
    <property type="match status" value="1"/>
</dbReference>
<evidence type="ECO:0000313" key="8">
    <source>
        <dbReference type="Proteomes" id="UP000037460"/>
    </source>
</evidence>
<dbReference type="Proteomes" id="UP000037460">
    <property type="component" value="Unassembled WGS sequence"/>
</dbReference>
<dbReference type="InterPro" id="IPR023214">
    <property type="entry name" value="HAD_sf"/>
</dbReference>
<dbReference type="GO" id="GO:0016887">
    <property type="term" value="F:ATP hydrolysis activity"/>
    <property type="evidence" value="ECO:0007669"/>
    <property type="project" value="InterPro"/>
</dbReference>
<feature type="transmembrane region" description="Helical" evidence="5">
    <location>
        <begin position="24"/>
        <end position="43"/>
    </location>
</feature>
<evidence type="ECO:0000256" key="5">
    <source>
        <dbReference type="SAM" id="Phobius"/>
    </source>
</evidence>
<dbReference type="SUPFAM" id="SSF81653">
    <property type="entry name" value="Calcium ATPase, transduction domain A"/>
    <property type="match status" value="1"/>
</dbReference>
<dbReference type="Gene3D" id="1.20.1110.10">
    <property type="entry name" value="Calcium-transporting ATPase, transmembrane domain"/>
    <property type="match status" value="2"/>
</dbReference>
<dbReference type="Gene3D" id="2.70.150.10">
    <property type="entry name" value="Calcium-transporting ATPase, cytoplasmic transduction domain A"/>
    <property type="match status" value="1"/>
</dbReference>
<dbReference type="GO" id="GO:0005524">
    <property type="term" value="F:ATP binding"/>
    <property type="evidence" value="ECO:0007669"/>
    <property type="project" value="InterPro"/>
</dbReference>
<dbReference type="InterPro" id="IPR023298">
    <property type="entry name" value="ATPase_P-typ_TM_dom_sf"/>
</dbReference>
<sequence length="625" mass="66241">MHFVGTMPFTIEAAAFLSACLQNWLDVGIILTLLFVNATLGFVEERNTQASMSVLKEGLVRKVPCRRDGRFTRVLVTELVPGDLISLRGGDIVPADAEWSSGDVLEVDQAALTGESLPVLVPRDRHGSSSGAAGEDYSAVAPGALWCGAVIKSGECHAIVTRTGMRTMMGEAAQAVRDEGGQRVGLFAQKIEQASQVLIVLTLLAICGLLALQLGWRRHQDVNRVVQMCISLLIAAVPVAMPLVLRVTLAVGAQRMAAEAAIVTHLSVMEEIATMDVLCADKTGTLTTGAMAVMVEKATCVSSRYNVEQLLTLAAIASNEASAEDAIDVAVAQAYAHHAAAEAGSGAWRDPAEALHRLREEYRTVRYHGFRPELRRTVAEVELPRPTALFPLATKMTVAKGDQPAIARELARLVGIGVNIRAASTLRSARAARGELGTSLHGPRGDSGAAAVEESAEAVAAREHLIEESDGFAGVLPAEKRLVVAALQRAGHVVGMTGDGVNDAPALKQAQIGIAVAGSTSAAQMAADIVLTAPGLAPIHTAIVESRRIFRRLRAYVVYRVALTVQLVSFLCIVSAVYDQTIEPFYVIVLALAHDLTIVCIAYDKQSASSAPERLEIAPLLIVSS</sequence>
<gene>
    <name evidence="7" type="ORF">Ctob_016182</name>
</gene>
<dbReference type="NCBIfam" id="TIGR01494">
    <property type="entry name" value="ATPase_P-type"/>
    <property type="match status" value="2"/>
</dbReference>
<dbReference type="AlphaFoldDB" id="A0A0M0K2U4"/>
<dbReference type="PRINTS" id="PR00119">
    <property type="entry name" value="CATATPASE"/>
</dbReference>
<dbReference type="PROSITE" id="PS00154">
    <property type="entry name" value="ATPASE_E1_E2"/>
    <property type="match status" value="1"/>
</dbReference>
<dbReference type="EMBL" id="JWZX01001596">
    <property type="protein sequence ID" value="KOO33129.1"/>
    <property type="molecule type" value="Genomic_DNA"/>
</dbReference>
<feature type="transmembrane region" description="Helical" evidence="5">
    <location>
        <begin position="197"/>
        <end position="216"/>
    </location>
</feature>
<dbReference type="SUPFAM" id="SSF81665">
    <property type="entry name" value="Calcium ATPase, transmembrane domain M"/>
    <property type="match status" value="1"/>
</dbReference>
<comment type="subcellular location">
    <subcellularLocation>
        <location evidence="1">Membrane</location>
        <topology evidence="1">Multi-pass membrane protein</topology>
    </subcellularLocation>
</comment>
<dbReference type="PANTHER" id="PTHR42861">
    <property type="entry name" value="CALCIUM-TRANSPORTING ATPASE"/>
    <property type="match status" value="1"/>
</dbReference>
<keyword evidence="8" id="KW-1185">Reference proteome</keyword>
<feature type="domain" description="P-type ATPase A" evidence="6">
    <location>
        <begin position="61"/>
        <end position="176"/>
    </location>
</feature>
<evidence type="ECO:0000256" key="1">
    <source>
        <dbReference type="ARBA" id="ARBA00004141"/>
    </source>
</evidence>
<dbReference type="InterPro" id="IPR059000">
    <property type="entry name" value="ATPase_P-type_domA"/>
</dbReference>
<dbReference type="InterPro" id="IPR008250">
    <property type="entry name" value="ATPase_P-typ_transduc_dom_A_sf"/>
</dbReference>
<evidence type="ECO:0000256" key="2">
    <source>
        <dbReference type="ARBA" id="ARBA00022692"/>
    </source>
</evidence>
<protein>
    <submittedName>
        <fullName evidence="7">Plasma-membrane proton-efflux P-type ATPase</fullName>
    </submittedName>
</protein>
<evidence type="ECO:0000313" key="7">
    <source>
        <dbReference type="EMBL" id="KOO33129.1"/>
    </source>
</evidence>
<dbReference type="InterPro" id="IPR036412">
    <property type="entry name" value="HAD-like_sf"/>
</dbReference>
<dbReference type="Gene3D" id="3.40.50.1000">
    <property type="entry name" value="HAD superfamily/HAD-like"/>
    <property type="match status" value="2"/>
</dbReference>
<keyword evidence="3 5" id="KW-1133">Transmembrane helix</keyword>
<dbReference type="Pfam" id="PF00122">
    <property type="entry name" value="E1-E2_ATPase"/>
    <property type="match status" value="1"/>
</dbReference>
<feature type="transmembrane region" description="Helical" evidence="5">
    <location>
        <begin position="557"/>
        <end position="578"/>
    </location>
</feature>
<proteinExistence type="predicted"/>
<feature type="transmembrane region" description="Helical" evidence="5">
    <location>
        <begin position="222"/>
        <end position="245"/>
    </location>
</feature>
<dbReference type="PRINTS" id="PR00120">
    <property type="entry name" value="HATPASE"/>
</dbReference>
<name>A0A0M0K2U4_9EUKA</name>
<evidence type="ECO:0000256" key="4">
    <source>
        <dbReference type="ARBA" id="ARBA00023136"/>
    </source>
</evidence>